<evidence type="ECO:0000259" key="5">
    <source>
        <dbReference type="PROSITE" id="PS51634"/>
    </source>
</evidence>
<name>A0AAV1SNC3_9ROSI</name>
<evidence type="ECO:0000256" key="4">
    <source>
        <dbReference type="SAM" id="MobiDB-lite"/>
    </source>
</evidence>
<dbReference type="GO" id="GO:0005634">
    <property type="term" value="C:nucleus"/>
    <property type="evidence" value="ECO:0007669"/>
    <property type="project" value="UniProtKB-SubCell"/>
</dbReference>
<dbReference type="Pfam" id="PF03638">
    <property type="entry name" value="TCR"/>
    <property type="match status" value="2"/>
</dbReference>
<evidence type="ECO:0000313" key="6">
    <source>
        <dbReference type="EMBL" id="CAK7353294.1"/>
    </source>
</evidence>
<dbReference type="InterPro" id="IPR033467">
    <property type="entry name" value="Tesmin/TSO1-like_CXC"/>
</dbReference>
<comment type="similarity">
    <text evidence="2">Belongs to the lin-54 family.</text>
</comment>
<comment type="caution">
    <text evidence="6">The sequence shown here is derived from an EMBL/GenBank/DDBJ whole genome shotgun (WGS) entry which is preliminary data.</text>
</comment>
<protein>
    <recommendedName>
        <fullName evidence="5">CRC domain-containing protein</fullName>
    </recommendedName>
</protein>
<proteinExistence type="inferred from homology"/>
<evidence type="ECO:0000256" key="2">
    <source>
        <dbReference type="ARBA" id="ARBA00007267"/>
    </source>
</evidence>
<feature type="region of interest" description="Disordered" evidence="4">
    <location>
        <begin position="31"/>
        <end position="53"/>
    </location>
</feature>
<dbReference type="PROSITE" id="PS51634">
    <property type="entry name" value="CRC"/>
    <property type="match status" value="1"/>
</dbReference>
<dbReference type="EMBL" id="CAWUPB010001194">
    <property type="protein sequence ID" value="CAK7353294.1"/>
    <property type="molecule type" value="Genomic_DNA"/>
</dbReference>
<keyword evidence="7" id="KW-1185">Reference proteome</keyword>
<dbReference type="PANTHER" id="PTHR12446">
    <property type="entry name" value="TESMIN/TSO1-RELATED"/>
    <property type="match status" value="1"/>
</dbReference>
<dbReference type="Proteomes" id="UP001314170">
    <property type="component" value="Unassembled WGS sequence"/>
</dbReference>
<accession>A0AAV1SNC3</accession>
<organism evidence="6 7">
    <name type="scientific">Dovyalis caffra</name>
    <dbReference type="NCBI Taxonomy" id="77055"/>
    <lineage>
        <taxon>Eukaryota</taxon>
        <taxon>Viridiplantae</taxon>
        <taxon>Streptophyta</taxon>
        <taxon>Embryophyta</taxon>
        <taxon>Tracheophyta</taxon>
        <taxon>Spermatophyta</taxon>
        <taxon>Magnoliopsida</taxon>
        <taxon>eudicotyledons</taxon>
        <taxon>Gunneridae</taxon>
        <taxon>Pentapetalae</taxon>
        <taxon>rosids</taxon>
        <taxon>fabids</taxon>
        <taxon>Malpighiales</taxon>
        <taxon>Salicaceae</taxon>
        <taxon>Flacourtieae</taxon>
        <taxon>Dovyalis</taxon>
    </lineage>
</organism>
<feature type="compositionally biased region" description="Pro residues" evidence="4">
    <location>
        <begin position="38"/>
        <end position="51"/>
    </location>
</feature>
<evidence type="ECO:0000256" key="3">
    <source>
        <dbReference type="ARBA" id="ARBA00023242"/>
    </source>
</evidence>
<dbReference type="AlphaFoldDB" id="A0AAV1SNC3"/>
<evidence type="ECO:0000256" key="1">
    <source>
        <dbReference type="ARBA" id="ARBA00004123"/>
    </source>
</evidence>
<feature type="region of interest" description="Disordered" evidence="4">
    <location>
        <begin position="300"/>
        <end position="323"/>
    </location>
</feature>
<dbReference type="SMART" id="SM01114">
    <property type="entry name" value="CXC"/>
    <property type="match status" value="2"/>
</dbReference>
<comment type="subcellular location">
    <subcellularLocation>
        <location evidence="1">Nucleus</location>
    </subcellularLocation>
</comment>
<evidence type="ECO:0000313" key="7">
    <source>
        <dbReference type="Proteomes" id="UP001314170"/>
    </source>
</evidence>
<feature type="domain" description="CRC" evidence="5">
    <location>
        <begin position="102"/>
        <end position="241"/>
    </location>
</feature>
<dbReference type="GO" id="GO:0006355">
    <property type="term" value="P:regulation of DNA-templated transcription"/>
    <property type="evidence" value="ECO:0007669"/>
    <property type="project" value="TreeGrafter"/>
</dbReference>
<dbReference type="PANTHER" id="PTHR12446:SF34">
    <property type="entry name" value="PROTEIN LIN-54 HOMOLOG"/>
    <property type="match status" value="1"/>
</dbReference>
<dbReference type="InterPro" id="IPR005172">
    <property type="entry name" value="CRC"/>
</dbReference>
<gene>
    <name evidence="6" type="ORF">DCAF_LOCUS24655</name>
</gene>
<dbReference type="InterPro" id="IPR028307">
    <property type="entry name" value="Lin-54_fam"/>
</dbReference>
<reference evidence="6 7" key="1">
    <citation type="submission" date="2024-01" db="EMBL/GenBank/DDBJ databases">
        <authorList>
            <person name="Waweru B."/>
        </authorList>
    </citation>
    <scope>NUCLEOTIDE SEQUENCE [LARGE SCALE GENOMIC DNA]</scope>
</reference>
<sequence>MEQSETVANYTPKKLAPQKLDFTAPICRTAAVNVPPQTQTPPKPQMPPPPYQAREASQQVAVSVAQRIPHPVHRILAMPHSRCRVSKQNSPGSRPANDCTPKKPKQCCGISRLDLGEYIEEVQFVGFGIFKYCECFAAGIHCNGCNCLNCHNNVENEKERKEAVEATLQRNPNAFRPKIGNSPHGSRDATEDAKELQMVGKHNKGCNCKRSGCLKKYCECFQGNILCSENCKCLECKNFEGSDERRALFLGSPHGTTYAQQATNAAISGAIGSSGYGTTLSSRKRKSEDLFGIAAKDQSPHSTVKFPQGNTLRNSAASSSPLSVSVSRTANGAVLGSSKPTYRSPLAGVLQPKVVKEICSLLVAISGKATEALAGKIGKVDTQSERENIEICSASPIQEKESSLKGCNDKKSMPDDCLNGSKAETDGSSDLGDVENARTPSPDIDLMCHEEEIMFMEIGSPTGVAQLRQGKTQKSDDGYECSELHAEQEKIILTSFLDILNRVSTCGSIKVTQSGNQQEPAVRGTVKTGTEMGNHRNGYANGIVATLVSNRDLPVKAASPVQKETTKRSTITAGIQMGNRKAHSNGTVQSPVVATFASTDLPIKAVSLVQPESAERGTKQARTDIGNYNRYGNGTVKSRVPNTDLPIKAASPVEIER</sequence>
<keyword evidence="3" id="KW-0539">Nucleus</keyword>
<feature type="compositionally biased region" description="Basic and acidic residues" evidence="4">
    <location>
        <begin position="403"/>
        <end position="414"/>
    </location>
</feature>
<feature type="region of interest" description="Disordered" evidence="4">
    <location>
        <begin position="403"/>
        <end position="441"/>
    </location>
</feature>